<keyword evidence="8" id="KW-1185">Reference proteome</keyword>
<dbReference type="EMBL" id="CP001801">
    <property type="protein sequence ID" value="ACX96441.1"/>
    <property type="molecule type" value="Genomic_DNA"/>
</dbReference>
<comment type="similarity">
    <text evidence="2">Belongs to the peptidase S26C family.</text>
</comment>
<dbReference type="InterPro" id="IPR014139">
    <property type="entry name" value="Peptidase_S26C_TraF"/>
</dbReference>
<dbReference type="SUPFAM" id="SSF51306">
    <property type="entry name" value="LexA/Signal peptidase"/>
    <property type="match status" value="1"/>
</dbReference>
<dbReference type="Proteomes" id="UP000009102">
    <property type="component" value="Chromosome"/>
</dbReference>
<dbReference type="OrthoDB" id="5360818at2"/>
<protein>
    <submittedName>
        <fullName evidence="7">Peptidase S26, conserved region</fullName>
    </submittedName>
</protein>
<dbReference type="AlphaFoldDB" id="D0L168"/>
<gene>
    <name evidence="7" type="ordered locus">Hneap_1613</name>
</gene>
<organism evidence="7 8">
    <name type="scientific">Halothiobacillus neapolitanus (strain ATCC 23641 / DSM 15147 / CIP 104769 / NCIMB 8539 / c2)</name>
    <name type="common">Thiobacillus neapolitanus</name>
    <dbReference type="NCBI Taxonomy" id="555778"/>
    <lineage>
        <taxon>Bacteria</taxon>
        <taxon>Pseudomonadati</taxon>
        <taxon>Pseudomonadota</taxon>
        <taxon>Gammaproteobacteria</taxon>
        <taxon>Chromatiales</taxon>
        <taxon>Halothiobacillaceae</taxon>
        <taxon>Halothiobacillus</taxon>
    </lineage>
</organism>
<evidence type="ECO:0000313" key="7">
    <source>
        <dbReference type="EMBL" id="ACX96441.1"/>
    </source>
</evidence>
<dbReference type="KEGG" id="hna:Hneap_1613"/>
<keyword evidence="4" id="KW-0574">Periplasm</keyword>
<evidence type="ECO:0000313" key="8">
    <source>
        <dbReference type="Proteomes" id="UP000009102"/>
    </source>
</evidence>
<dbReference type="STRING" id="555778.Hneap_1613"/>
<dbReference type="GO" id="GO:0042597">
    <property type="term" value="C:periplasmic space"/>
    <property type="evidence" value="ECO:0007669"/>
    <property type="project" value="UniProtKB-SubCell"/>
</dbReference>
<dbReference type="Gene3D" id="2.10.109.10">
    <property type="entry name" value="Umud Fragment, subunit A"/>
    <property type="match status" value="1"/>
</dbReference>
<dbReference type="Pfam" id="PF10502">
    <property type="entry name" value="Peptidase_S26"/>
    <property type="match status" value="1"/>
</dbReference>
<dbReference type="GO" id="GO:0004252">
    <property type="term" value="F:serine-type endopeptidase activity"/>
    <property type="evidence" value="ECO:0007669"/>
    <property type="project" value="InterPro"/>
</dbReference>
<reference evidence="7 8" key="1">
    <citation type="submission" date="2009-10" db="EMBL/GenBank/DDBJ databases">
        <title>Complete sequence of Halothiobacillus neapolitanus c2.</title>
        <authorList>
            <consortium name="US DOE Joint Genome Institute"/>
            <person name="Lucas S."/>
            <person name="Copeland A."/>
            <person name="Lapidus A."/>
            <person name="Glavina del Rio T."/>
            <person name="Tice H."/>
            <person name="Bruce D."/>
            <person name="Goodwin L."/>
            <person name="Pitluck S."/>
            <person name="Davenport K."/>
            <person name="Brettin T."/>
            <person name="Detter J.C."/>
            <person name="Han C."/>
            <person name="Tapia R."/>
            <person name="Larimer F."/>
            <person name="Land M."/>
            <person name="Hauser L."/>
            <person name="Kyrpides N."/>
            <person name="Mikhailova N."/>
            <person name="Kerfeld C."/>
            <person name="Cannon G."/>
            <person name="Heinhort S."/>
        </authorList>
    </citation>
    <scope>NUCLEOTIDE SEQUENCE [LARGE SCALE GENOMIC DNA]</scope>
    <source>
        <strain evidence="8">ATCC 23641 / c2</strain>
    </source>
</reference>
<dbReference type="InterPro" id="IPR019533">
    <property type="entry name" value="Peptidase_S26"/>
</dbReference>
<evidence type="ECO:0000256" key="4">
    <source>
        <dbReference type="ARBA" id="ARBA00022764"/>
    </source>
</evidence>
<evidence type="ECO:0000259" key="6">
    <source>
        <dbReference type="Pfam" id="PF10502"/>
    </source>
</evidence>
<dbReference type="GO" id="GO:0006465">
    <property type="term" value="P:signal peptide processing"/>
    <property type="evidence" value="ECO:0007669"/>
    <property type="project" value="InterPro"/>
</dbReference>
<evidence type="ECO:0000256" key="1">
    <source>
        <dbReference type="ARBA" id="ARBA00004418"/>
    </source>
</evidence>
<dbReference type="InterPro" id="IPR036286">
    <property type="entry name" value="LexA/Signal_pep-like_sf"/>
</dbReference>
<accession>D0L168</accession>
<evidence type="ECO:0000256" key="2">
    <source>
        <dbReference type="ARBA" id="ARBA00005849"/>
    </source>
</evidence>
<evidence type="ECO:0000256" key="5">
    <source>
        <dbReference type="ARBA" id="ARBA00022971"/>
    </source>
</evidence>
<name>D0L168_HALNC</name>
<evidence type="ECO:0000256" key="3">
    <source>
        <dbReference type="ARBA" id="ARBA00022729"/>
    </source>
</evidence>
<keyword evidence="5" id="KW-0184">Conjugation</keyword>
<dbReference type="MEROPS" id="S26.014"/>
<comment type="subcellular location">
    <subcellularLocation>
        <location evidence="1">Periplasm</location>
    </subcellularLocation>
</comment>
<proteinExistence type="inferred from homology"/>
<sequence>MRVHKKSLLGVFAVIGVFAAVILLARGFGVFYNDTPSIPEGFWYSTSKPSPELGDFVAACPPIPAAKLALERDYLPAGRCPSGTVPLLKRVYATPFDLVRIKGGTLFIQHGETAITHSINVLKTDPEGRPLIQALGGVLSASQYWLGSPCPIGFDSRYFGAVQRQNIISVIRPLFTW</sequence>
<feature type="domain" description="Peptidase S26" evidence="6">
    <location>
        <begin position="11"/>
        <end position="171"/>
    </location>
</feature>
<keyword evidence="3" id="KW-0732">Signal</keyword>
<dbReference type="eggNOG" id="COG4959">
    <property type="taxonomic scope" value="Bacteria"/>
</dbReference>
<dbReference type="NCBIfam" id="TIGR02771">
    <property type="entry name" value="TraF_Ti"/>
    <property type="match status" value="1"/>
</dbReference>
<dbReference type="RefSeq" id="WP_012824475.1">
    <property type="nucleotide sequence ID" value="NC_013422.1"/>
</dbReference>
<dbReference type="HOGENOM" id="CLU_104604_3_1_6"/>